<feature type="signal peptide" evidence="1">
    <location>
        <begin position="1"/>
        <end position="17"/>
    </location>
</feature>
<dbReference type="PANTHER" id="PTHR38564">
    <property type="entry name" value="SI:CH73-250A16.5-RELATED"/>
    <property type="match status" value="1"/>
</dbReference>
<feature type="chain" id="PRO_5031486476" evidence="1">
    <location>
        <begin position="18"/>
        <end position="168"/>
    </location>
</feature>
<evidence type="ECO:0000313" key="2">
    <source>
        <dbReference type="EMBL" id="CAD9670896.1"/>
    </source>
</evidence>
<gene>
    <name evidence="2" type="ORF">RMAR1173_LOCUS4494</name>
</gene>
<proteinExistence type="predicted"/>
<keyword evidence="1" id="KW-0732">Signal</keyword>
<protein>
    <submittedName>
        <fullName evidence="2">Uncharacterized protein</fullName>
    </submittedName>
</protein>
<name>A0A7S2W6X5_9STRA</name>
<accession>A0A7S2W6X5</accession>
<reference evidence="2" key="1">
    <citation type="submission" date="2021-01" db="EMBL/GenBank/DDBJ databases">
        <authorList>
            <person name="Corre E."/>
            <person name="Pelletier E."/>
            <person name="Niang G."/>
            <person name="Scheremetjew M."/>
            <person name="Finn R."/>
            <person name="Kale V."/>
            <person name="Holt S."/>
            <person name="Cochrane G."/>
            <person name="Meng A."/>
            <person name="Brown T."/>
            <person name="Cohen L."/>
        </authorList>
    </citation>
    <scope>NUCLEOTIDE SEQUENCE</scope>
    <source>
        <strain evidence="2">CCMP1243</strain>
    </source>
</reference>
<dbReference type="EMBL" id="HBHJ01006922">
    <property type="protein sequence ID" value="CAD9670896.1"/>
    <property type="molecule type" value="Transcribed_RNA"/>
</dbReference>
<dbReference type="PANTHER" id="PTHR38564:SF2">
    <property type="entry name" value="WU:FC46H12 PRECURSOR"/>
    <property type="match status" value="1"/>
</dbReference>
<organism evidence="2">
    <name type="scientific">Rhizochromulina marina</name>
    <dbReference type="NCBI Taxonomy" id="1034831"/>
    <lineage>
        <taxon>Eukaryota</taxon>
        <taxon>Sar</taxon>
        <taxon>Stramenopiles</taxon>
        <taxon>Ochrophyta</taxon>
        <taxon>Dictyochophyceae</taxon>
        <taxon>Rhizochromulinales</taxon>
        <taxon>Rhizochromulina</taxon>
    </lineage>
</organism>
<evidence type="ECO:0000256" key="1">
    <source>
        <dbReference type="SAM" id="SignalP"/>
    </source>
</evidence>
<sequence>MRVLALLIAAAVPACMAMQCPGSDAYMHASCRVELTTTASCDAARDEIYARVNGQYDAWHDPHNNGTYAVLSDDGSVLELKRVTGNLKYTDKMDFTFTESGSGCKLTGCSESQVNSIADYSTNYCNLRMLYCNTADGCSPVTQDLGASETSVKPSWGASSDASACLVV</sequence>
<dbReference type="AlphaFoldDB" id="A0A7S2W6X5"/>